<accession>A0AA91I797</accession>
<proteinExistence type="predicted"/>
<dbReference type="AlphaFoldDB" id="A0AA91I797"/>
<dbReference type="EMBL" id="LVHG01000116">
    <property type="protein sequence ID" value="OAK53543.1"/>
    <property type="molecule type" value="Genomic_DNA"/>
</dbReference>
<protein>
    <submittedName>
        <fullName evidence="1">Uncharacterized protein</fullName>
    </submittedName>
</protein>
<evidence type="ECO:0000313" key="1">
    <source>
        <dbReference type="EMBL" id="OAK53543.1"/>
    </source>
</evidence>
<reference evidence="1 2" key="1">
    <citation type="submission" date="2016-03" db="EMBL/GenBank/DDBJ databases">
        <title>Genome sequence of Variovorax paradoxus KB5.</title>
        <authorList>
            <person name="Jeong H."/>
            <person name="Hong C.E."/>
            <person name="Jo S.H."/>
            <person name="Park J.M."/>
        </authorList>
    </citation>
    <scope>NUCLEOTIDE SEQUENCE [LARGE SCALE GENOMIC DNA]</scope>
    <source>
        <strain evidence="1 2">KB5</strain>
    </source>
</reference>
<gene>
    <name evidence="1" type="ORF">A3K87_32095</name>
</gene>
<dbReference type="Proteomes" id="UP000077852">
    <property type="component" value="Unassembled WGS sequence"/>
</dbReference>
<dbReference type="RefSeq" id="WP_155742717.1">
    <property type="nucleotide sequence ID" value="NZ_LVHG01000116.1"/>
</dbReference>
<comment type="caution">
    <text evidence="1">The sequence shown here is derived from an EMBL/GenBank/DDBJ whole genome shotgun (WGS) entry which is preliminary data.</text>
</comment>
<name>A0AA91I797_VARPD</name>
<sequence length="460" mass="51215">MPFSKTHVDEVMVQGAHMSGDRNSIATALRLKPRLGVLILSCPSLGTQGTELQKFYESIVGPNRVNLISIINPSDSSDEAGEKSMKGVYRQVSKRDFANLPLFMKTMIPRPIFMRSATFGTGVIADAFENDEQGTQKSTRALWRLDKVPKKVGTGVIDKRPALRNFLVGRGFLQKRAYVFLFAKEGPRTAEKAHHFTSILTWRLLHEEIGRSSSVIPVAAGDKIGLRTQPTLAEFWKDSDWTDIWTDVKIDPRSAQLGLWCLLAEEHGGLSIIGMRSGMIEVPALLGIRTLYLEEKHNQQAERMAKWIGKVPGFERQVVERPAGIKQQLYWLNESTKSYQPSDVSTHAVNNGAHLAGMVQGFRLGRPFRAQPKFTPAPVLKQPLRKSGEPFLHPQKTFLANRRLPAPVDAANFQLAKTEFDKIVTWAKGTPMPTGATTNVHGSVLGTVIRRPEPKPPEDL</sequence>
<evidence type="ECO:0000313" key="2">
    <source>
        <dbReference type="Proteomes" id="UP000077852"/>
    </source>
</evidence>
<organism evidence="1 2">
    <name type="scientific">Variovorax paradoxus</name>
    <dbReference type="NCBI Taxonomy" id="34073"/>
    <lineage>
        <taxon>Bacteria</taxon>
        <taxon>Pseudomonadati</taxon>
        <taxon>Pseudomonadota</taxon>
        <taxon>Betaproteobacteria</taxon>
        <taxon>Burkholderiales</taxon>
        <taxon>Comamonadaceae</taxon>
        <taxon>Variovorax</taxon>
    </lineage>
</organism>